<dbReference type="STRING" id="1796646.A4V02_02725"/>
<evidence type="ECO:0000313" key="3">
    <source>
        <dbReference type="Proteomes" id="UP000186351"/>
    </source>
</evidence>
<evidence type="ECO:0000313" key="1">
    <source>
        <dbReference type="EMBL" id="ANU62742.1"/>
    </source>
</evidence>
<dbReference type="RefSeq" id="WP_068960120.1">
    <property type="nucleotide sequence ID" value="NZ_CAJTAP010000002.1"/>
</dbReference>
<dbReference type="KEGG" id="pary:A4V02_02725"/>
<dbReference type="Proteomes" id="UP000186351">
    <property type="component" value="Chromosome"/>
</dbReference>
<protein>
    <submittedName>
        <fullName evidence="1">Uncharacterized protein</fullName>
    </submittedName>
</protein>
<dbReference type="Proteomes" id="UP000306630">
    <property type="component" value="Unassembled WGS sequence"/>
</dbReference>
<reference evidence="3" key="1">
    <citation type="submission" date="2016-04" db="EMBL/GenBank/DDBJ databases">
        <title>Complete Genome Sequences of Twelve Strains of a Stable Defined Moderately Diverse Mouse Microbiota 2 (sDMDMm2).</title>
        <authorList>
            <person name="Uchimura Y."/>
            <person name="Wyss M."/>
            <person name="Brugiroux S."/>
            <person name="Limenitakis J.P."/>
            <person name="Stecher B."/>
            <person name="McCoy K.D."/>
            <person name="Macpherson A.J."/>
        </authorList>
    </citation>
    <scope>NUCLEOTIDE SEQUENCE [LARGE SCALE GENOMIC DNA]</scope>
    <source>
        <strain evidence="3">YL27</strain>
    </source>
</reference>
<accession>A0A1Z2XE98</accession>
<dbReference type="EMBL" id="SRYD01000009">
    <property type="protein sequence ID" value="TGY75655.1"/>
    <property type="molecule type" value="Genomic_DNA"/>
</dbReference>
<reference evidence="2 4" key="3">
    <citation type="submission" date="2019-04" db="EMBL/GenBank/DDBJ databases">
        <title>Microbes associate with the intestines of laboratory mice.</title>
        <authorList>
            <person name="Navarre W."/>
            <person name="Wong E."/>
            <person name="Huang K."/>
            <person name="Tropini C."/>
            <person name="Ng K."/>
            <person name="Yu B."/>
        </authorList>
    </citation>
    <scope>NUCLEOTIDE SEQUENCE [LARGE SCALE GENOMIC DNA]</scope>
    <source>
        <strain evidence="2 4">NM06_A21</strain>
    </source>
</reference>
<dbReference type="OrthoDB" id="1099514at2"/>
<dbReference type="GeneID" id="65535756"/>
<dbReference type="AlphaFoldDB" id="A0A1B1S7G6"/>
<evidence type="ECO:0000313" key="4">
    <source>
        <dbReference type="Proteomes" id="UP000306630"/>
    </source>
</evidence>
<evidence type="ECO:0000313" key="2">
    <source>
        <dbReference type="EMBL" id="TGY75655.1"/>
    </source>
</evidence>
<dbReference type="EMBL" id="CP015402">
    <property type="protein sequence ID" value="ANU62742.1"/>
    <property type="molecule type" value="Genomic_DNA"/>
</dbReference>
<gene>
    <name evidence="1" type="ORF">A4V02_02725</name>
    <name evidence="2" type="ORF">E5333_03105</name>
</gene>
<accession>A0A1B1S7G6</accession>
<sequence length="79" mass="9140">MSDITEVFLKVIGQYGSVDIADAEFKKMIHEDPELRSEYREWCDAVGSSEKNGFLDYCEEYLDNQSSIYDTLTDDDIEL</sequence>
<organism evidence="1 3">
    <name type="scientific">Muribaculum intestinale</name>
    <dbReference type="NCBI Taxonomy" id="1796646"/>
    <lineage>
        <taxon>Bacteria</taxon>
        <taxon>Pseudomonadati</taxon>
        <taxon>Bacteroidota</taxon>
        <taxon>Bacteroidia</taxon>
        <taxon>Bacteroidales</taxon>
        <taxon>Muribaculaceae</taxon>
        <taxon>Muribaculum</taxon>
    </lineage>
</organism>
<proteinExistence type="predicted"/>
<name>A0A1B1S7G6_9BACT</name>
<reference evidence="1" key="2">
    <citation type="submission" date="2017-04" db="EMBL/GenBank/DDBJ databases">
        <title>Complete Genome Sequences of Twelve Strains of a Stable Defined Moderately Diverse Mouse Microbiota 2 (sDMDMm2).</title>
        <authorList>
            <person name="Uchimura Y."/>
            <person name="Wyss M."/>
            <person name="Brugiroux S."/>
            <person name="Limenitakis J.P."/>
            <person name="Stecher B."/>
            <person name="McCoy K.D."/>
            <person name="Macpherson A.J."/>
        </authorList>
    </citation>
    <scope>NUCLEOTIDE SEQUENCE</scope>
    <source>
        <strain evidence="1">YL27</strain>
    </source>
</reference>
<keyword evidence="3" id="KW-1185">Reference proteome</keyword>